<evidence type="ECO:0000256" key="1">
    <source>
        <dbReference type="SAM" id="Phobius"/>
    </source>
</evidence>
<dbReference type="AlphaFoldDB" id="A0A268EMY4"/>
<keyword evidence="1" id="KW-1133">Transmembrane helix</keyword>
<organism evidence="2 3">
    <name type="scientific">Paenibacillus campinasensis</name>
    <dbReference type="NCBI Taxonomy" id="66347"/>
    <lineage>
        <taxon>Bacteria</taxon>
        <taxon>Bacillati</taxon>
        <taxon>Bacillota</taxon>
        <taxon>Bacilli</taxon>
        <taxon>Bacillales</taxon>
        <taxon>Paenibacillaceae</taxon>
        <taxon>Paenibacillus</taxon>
    </lineage>
</organism>
<protein>
    <submittedName>
        <fullName evidence="2">Pectin acetylesterase</fullName>
    </submittedName>
</protein>
<sequence length="383" mass="42559">MEKSNGKKRNILRNIMIGIFLLIVVLAIVVFVMLKNSVLISFPELKGSPEVGEWYAITPEEAKSSDGSEWNGFIRLGSENKVMVYFFGGGASINEYTAAHPKDFYADVVKNQDFVAKMGIASDTEDNPFKDWTILVLPYSTGDFHSGTGEYAYSDDKGNSKTLYHYGYTNFSLFMKEAVKYTGTPDTLLVTGFSAGGFGTSLLADDVIDYYQSTSNVTVAVDSSLLLTDDWQDISENVWKSPKTISERLNTDNIVLDSLTALYDKRGDSVKILFDSSVRDGELAKWQAYLDHGEMSATDKSGDVFQSNLKSMVEGLQDNIPGVGIYIWDGLSYDKEINLTQHTIISSNVFDKLNGNKSISDWILDAVNGDVHNYGIELLEKEY</sequence>
<evidence type="ECO:0000313" key="2">
    <source>
        <dbReference type="EMBL" id="PAD74482.1"/>
    </source>
</evidence>
<evidence type="ECO:0000313" key="3">
    <source>
        <dbReference type="Proteomes" id="UP000215596"/>
    </source>
</evidence>
<keyword evidence="1" id="KW-0812">Transmembrane</keyword>
<gene>
    <name evidence="2" type="ORF">CHH67_17455</name>
</gene>
<proteinExistence type="predicted"/>
<feature type="transmembrane region" description="Helical" evidence="1">
    <location>
        <begin position="12"/>
        <end position="34"/>
    </location>
</feature>
<dbReference type="Pfam" id="PF03283">
    <property type="entry name" value="PAE"/>
    <property type="match status" value="1"/>
</dbReference>
<dbReference type="PANTHER" id="PTHR21562:SF83">
    <property type="entry name" value="PECTIN ACETYLESTERASE 4"/>
    <property type="match status" value="1"/>
</dbReference>
<accession>A0A268EMY4</accession>
<dbReference type="PANTHER" id="PTHR21562">
    <property type="entry name" value="NOTUM-RELATED"/>
    <property type="match status" value="1"/>
</dbReference>
<dbReference type="InterPro" id="IPR004963">
    <property type="entry name" value="PAE/NOTUM"/>
</dbReference>
<name>A0A268EMY4_9BACL</name>
<dbReference type="OrthoDB" id="9802991at2"/>
<comment type="caution">
    <text evidence="2">The sequence shown here is derived from an EMBL/GenBank/DDBJ whole genome shotgun (WGS) entry which is preliminary data.</text>
</comment>
<dbReference type="GO" id="GO:0016787">
    <property type="term" value="F:hydrolase activity"/>
    <property type="evidence" value="ECO:0007669"/>
    <property type="project" value="InterPro"/>
</dbReference>
<dbReference type="RefSeq" id="WP_095266488.1">
    <property type="nucleotide sequence ID" value="NZ_NPBY01000055.1"/>
</dbReference>
<reference evidence="2 3" key="1">
    <citation type="submission" date="2017-07" db="EMBL/GenBank/DDBJ databases">
        <title>Isolation and whole genome analysis of endospore-forming bacteria from heroin.</title>
        <authorList>
            <person name="Kalinowski J."/>
            <person name="Ahrens B."/>
            <person name="Al-Dilaimi A."/>
            <person name="Winkler A."/>
            <person name="Wibberg D."/>
            <person name="Schleenbecker U."/>
            <person name="Ruckert C."/>
            <person name="Wolfel R."/>
            <person name="Grass G."/>
        </authorList>
    </citation>
    <scope>NUCLEOTIDE SEQUENCE [LARGE SCALE GENOMIC DNA]</scope>
    <source>
        <strain evidence="2 3">7537-G1</strain>
    </source>
</reference>
<keyword evidence="1" id="KW-0472">Membrane</keyword>
<dbReference type="EMBL" id="NPBY01000055">
    <property type="protein sequence ID" value="PAD74482.1"/>
    <property type="molecule type" value="Genomic_DNA"/>
</dbReference>
<dbReference type="Proteomes" id="UP000215596">
    <property type="component" value="Unassembled WGS sequence"/>
</dbReference>